<dbReference type="InterPro" id="IPR036291">
    <property type="entry name" value="NAD(P)-bd_dom_sf"/>
</dbReference>
<keyword evidence="6" id="KW-0521">NADP</keyword>
<comment type="subcellular location">
    <subcellularLocation>
        <location evidence="1">Peroxisome</location>
    </subcellularLocation>
</comment>
<dbReference type="AlphaFoldDB" id="A0A8K1FER4"/>
<evidence type="ECO:0000256" key="19">
    <source>
        <dbReference type="ARBA" id="ARBA00049386"/>
    </source>
</evidence>
<name>A0A8K1FER4_PYTOL</name>
<evidence type="ECO:0000256" key="4">
    <source>
        <dbReference type="ARBA" id="ARBA00022553"/>
    </source>
</evidence>
<evidence type="ECO:0000256" key="20">
    <source>
        <dbReference type="ARBA" id="ARBA00049559"/>
    </source>
</evidence>
<evidence type="ECO:0000256" key="14">
    <source>
        <dbReference type="ARBA" id="ARBA00041063"/>
    </source>
</evidence>
<comment type="function">
    <text evidence="11">Participates in chain elongation of fatty acids. Catalyzes the reduction of trans-2-enoyl-CoAs of varying chain lengths from 6:1 to 16:1, having maximum activity with 10:1 CoA. Has no 2,4-dienoyl-CoA reductase activity.</text>
</comment>
<proteinExistence type="predicted"/>
<reference evidence="21" key="1">
    <citation type="submission" date="2019-03" db="EMBL/GenBank/DDBJ databases">
        <title>Long read genome sequence of the mycoparasitic Pythium oligandrum ATCC 38472 isolated from sugarbeet rhizosphere.</title>
        <authorList>
            <person name="Gaulin E."/>
        </authorList>
    </citation>
    <scope>NUCLEOTIDE SEQUENCE</scope>
    <source>
        <strain evidence="21">ATCC 38472_TT</strain>
    </source>
</reference>
<keyword evidence="10" id="KW-0275">Fatty acid biosynthesis</keyword>
<keyword evidence="3" id="KW-0444">Lipid biosynthesis</keyword>
<dbReference type="PRINTS" id="PR00080">
    <property type="entry name" value="SDRFAMILY"/>
</dbReference>
<gene>
    <name evidence="21" type="ORF">Poli38472_008746</name>
</gene>
<dbReference type="InterPro" id="IPR002347">
    <property type="entry name" value="SDR_fam"/>
</dbReference>
<evidence type="ECO:0000256" key="13">
    <source>
        <dbReference type="ARBA" id="ARBA00038849"/>
    </source>
</evidence>
<evidence type="ECO:0000256" key="12">
    <source>
        <dbReference type="ARBA" id="ARBA00038622"/>
    </source>
</evidence>
<evidence type="ECO:0000256" key="15">
    <source>
        <dbReference type="ARBA" id="ARBA00047570"/>
    </source>
</evidence>
<comment type="catalytic activity">
    <reaction evidence="19">
        <text>(2E)-decenoyl-CoA + NADPH + H(+) = decanoyl-CoA + NADP(+)</text>
        <dbReference type="Rhea" id="RHEA:44960"/>
        <dbReference type="ChEBI" id="CHEBI:15378"/>
        <dbReference type="ChEBI" id="CHEBI:57783"/>
        <dbReference type="ChEBI" id="CHEBI:58349"/>
        <dbReference type="ChEBI" id="CHEBI:61406"/>
        <dbReference type="ChEBI" id="CHEBI:61430"/>
    </reaction>
    <physiologicalReaction direction="left-to-right" evidence="19">
        <dbReference type="Rhea" id="RHEA:44961"/>
    </physiologicalReaction>
</comment>
<dbReference type="Pfam" id="PF13561">
    <property type="entry name" value="adh_short_C2"/>
    <property type="match status" value="1"/>
</dbReference>
<dbReference type="InterPro" id="IPR052388">
    <property type="entry name" value="Peroxisomal_t2-enoyl-CoA_red"/>
</dbReference>
<dbReference type="Gene3D" id="3.40.50.720">
    <property type="entry name" value="NAD(P)-binding Rossmann-like Domain"/>
    <property type="match status" value="1"/>
</dbReference>
<comment type="catalytic activity">
    <reaction evidence="18">
        <text>a (2E)-enoyl-CoA + NADPH + H(+) = a 2,3-saturated acyl-CoA + NADP(+)</text>
        <dbReference type="Rhea" id="RHEA:33763"/>
        <dbReference type="ChEBI" id="CHEBI:15378"/>
        <dbReference type="ChEBI" id="CHEBI:57783"/>
        <dbReference type="ChEBI" id="CHEBI:58349"/>
        <dbReference type="ChEBI" id="CHEBI:58856"/>
        <dbReference type="ChEBI" id="CHEBI:65111"/>
        <dbReference type="EC" id="1.3.1.38"/>
    </reaction>
    <physiologicalReaction direction="left-to-right" evidence="18">
        <dbReference type="Rhea" id="RHEA:33764"/>
    </physiologicalReaction>
</comment>
<dbReference type="GO" id="GO:0005777">
    <property type="term" value="C:peroxisome"/>
    <property type="evidence" value="ECO:0007669"/>
    <property type="project" value="UniProtKB-SubCell"/>
</dbReference>
<dbReference type="PRINTS" id="PR00081">
    <property type="entry name" value="GDHRDH"/>
</dbReference>
<dbReference type="EC" id="1.3.1.38" evidence="13"/>
<dbReference type="PANTHER" id="PTHR24317:SF7">
    <property type="entry name" value="PEROXISOMAL TRANS-2-ENOYL-COA REDUCTASE"/>
    <property type="match status" value="1"/>
</dbReference>
<comment type="subunit">
    <text evidence="12">Interacts with PEX5, probably required to target it into peroxisomes.</text>
</comment>
<comment type="catalytic activity">
    <reaction evidence="17">
        <text>(2E)-hexenoyl-CoA + NADPH + H(+) = hexanoyl-CoA + NADP(+)</text>
        <dbReference type="Rhea" id="RHEA:44956"/>
        <dbReference type="ChEBI" id="CHEBI:15378"/>
        <dbReference type="ChEBI" id="CHEBI:57783"/>
        <dbReference type="ChEBI" id="CHEBI:58349"/>
        <dbReference type="ChEBI" id="CHEBI:62077"/>
        <dbReference type="ChEBI" id="CHEBI:62620"/>
    </reaction>
    <physiologicalReaction direction="left-to-right" evidence="17">
        <dbReference type="Rhea" id="RHEA:44957"/>
    </physiologicalReaction>
</comment>
<accession>A0A8K1FER4</accession>
<keyword evidence="8" id="KW-0443">Lipid metabolism</keyword>
<dbReference type="EMBL" id="SPLM01000146">
    <property type="protein sequence ID" value="TMW56098.1"/>
    <property type="molecule type" value="Genomic_DNA"/>
</dbReference>
<evidence type="ECO:0000313" key="22">
    <source>
        <dbReference type="Proteomes" id="UP000794436"/>
    </source>
</evidence>
<organism evidence="21 22">
    <name type="scientific">Pythium oligandrum</name>
    <name type="common">Mycoparasitic fungus</name>
    <dbReference type="NCBI Taxonomy" id="41045"/>
    <lineage>
        <taxon>Eukaryota</taxon>
        <taxon>Sar</taxon>
        <taxon>Stramenopiles</taxon>
        <taxon>Oomycota</taxon>
        <taxon>Peronosporomycetes</taxon>
        <taxon>Pythiales</taxon>
        <taxon>Pythiaceae</taxon>
        <taxon>Pythium</taxon>
    </lineage>
</organism>
<comment type="pathway">
    <text evidence="2">Lipid metabolism.</text>
</comment>
<dbReference type="FunFam" id="3.40.50.720:FF:000084">
    <property type="entry name" value="Short-chain dehydrogenase reductase"/>
    <property type="match status" value="1"/>
</dbReference>
<dbReference type="SUPFAM" id="SSF51735">
    <property type="entry name" value="NAD(P)-binding Rossmann-fold domains"/>
    <property type="match status" value="1"/>
</dbReference>
<keyword evidence="4" id="KW-0597">Phosphoprotein</keyword>
<dbReference type="PANTHER" id="PTHR24317">
    <property type="entry name" value="PEROXISOMAL TRANS-2-ENOYL-COA REDUCTASE"/>
    <property type="match status" value="1"/>
</dbReference>
<evidence type="ECO:0000256" key="9">
    <source>
        <dbReference type="ARBA" id="ARBA00023140"/>
    </source>
</evidence>
<dbReference type="OrthoDB" id="1393670at2759"/>
<protein>
    <recommendedName>
        <fullName evidence="14">Peroxisomal trans-2-enoyl-CoA reductase</fullName>
        <ecNumber evidence="13">1.3.1.38</ecNumber>
    </recommendedName>
</protein>
<sequence length="294" mass="31364">MMRAPNAPSIYRSDLFRGKVAIVTGGGTGIGKSIAHELALLGCTVVIAARNNERIQETARELRAAVAKETGQNSDELIFAVPCDIRSEEQVAAMIQTTLEKFKRIDFLVNNAGGQFLTSTADLKVKGWEAVIRTNLTGTFIVTKQVYHSFMKEHGGSIVNIIVVMDKGCPVAVHSAAARAGVENLTKSLAVEWASSGIRVNCVAPGVILSSGVNNYGGGEDLFHFAANKLTCAKRVGSVEEVSAAVLYYLSPASAYTTGTTLHVDGGWHLVGSVFRVPDHEKIPAYGTITKSKL</sequence>
<keyword evidence="22" id="KW-1185">Reference proteome</keyword>
<evidence type="ECO:0000256" key="5">
    <source>
        <dbReference type="ARBA" id="ARBA00022832"/>
    </source>
</evidence>
<comment type="caution">
    <text evidence="21">The sequence shown here is derived from an EMBL/GenBank/DDBJ whole genome shotgun (WGS) entry which is preliminary data.</text>
</comment>
<evidence type="ECO:0000256" key="8">
    <source>
        <dbReference type="ARBA" id="ARBA00023098"/>
    </source>
</evidence>
<evidence type="ECO:0000256" key="1">
    <source>
        <dbReference type="ARBA" id="ARBA00004275"/>
    </source>
</evidence>
<comment type="catalytic activity">
    <reaction evidence="15">
        <text>(2E)-dodecenoyl-CoA + NADPH + H(+) = dodecanoyl-CoA + NADP(+)</text>
        <dbReference type="Rhea" id="RHEA:44964"/>
        <dbReference type="ChEBI" id="CHEBI:15378"/>
        <dbReference type="ChEBI" id="CHEBI:57330"/>
        <dbReference type="ChEBI" id="CHEBI:57375"/>
        <dbReference type="ChEBI" id="CHEBI:57783"/>
        <dbReference type="ChEBI" id="CHEBI:58349"/>
    </reaction>
    <physiologicalReaction direction="left-to-right" evidence="15">
        <dbReference type="Rhea" id="RHEA:44965"/>
    </physiologicalReaction>
</comment>
<evidence type="ECO:0000256" key="18">
    <source>
        <dbReference type="ARBA" id="ARBA00049251"/>
    </source>
</evidence>
<evidence type="ECO:0000256" key="7">
    <source>
        <dbReference type="ARBA" id="ARBA00023002"/>
    </source>
</evidence>
<evidence type="ECO:0000256" key="16">
    <source>
        <dbReference type="ARBA" id="ARBA00048686"/>
    </source>
</evidence>
<dbReference type="Proteomes" id="UP000794436">
    <property type="component" value="Unassembled WGS sequence"/>
</dbReference>
<comment type="catalytic activity">
    <reaction evidence="20">
        <text>(2E)-octenoyl-CoA + NADPH + H(+) = octanoyl-CoA + NADP(+)</text>
        <dbReference type="Rhea" id="RHEA:44952"/>
        <dbReference type="ChEBI" id="CHEBI:15378"/>
        <dbReference type="ChEBI" id="CHEBI:57386"/>
        <dbReference type="ChEBI" id="CHEBI:57783"/>
        <dbReference type="ChEBI" id="CHEBI:58349"/>
        <dbReference type="ChEBI" id="CHEBI:62242"/>
    </reaction>
    <physiologicalReaction direction="left-to-right" evidence="20">
        <dbReference type="Rhea" id="RHEA:44953"/>
    </physiologicalReaction>
</comment>
<evidence type="ECO:0000256" key="10">
    <source>
        <dbReference type="ARBA" id="ARBA00023160"/>
    </source>
</evidence>
<evidence type="ECO:0000256" key="17">
    <source>
        <dbReference type="ARBA" id="ARBA00049108"/>
    </source>
</evidence>
<comment type="catalytic activity">
    <reaction evidence="16">
        <text>(2E)-tetradecenoyl-CoA + NADPH + H(+) = tetradecanoyl-CoA + NADP(+)</text>
        <dbReference type="Rhea" id="RHEA:44968"/>
        <dbReference type="ChEBI" id="CHEBI:15378"/>
        <dbReference type="ChEBI" id="CHEBI:57385"/>
        <dbReference type="ChEBI" id="CHEBI:57783"/>
        <dbReference type="ChEBI" id="CHEBI:58349"/>
        <dbReference type="ChEBI" id="CHEBI:61405"/>
    </reaction>
    <physiologicalReaction direction="left-to-right" evidence="16">
        <dbReference type="Rhea" id="RHEA:44969"/>
    </physiologicalReaction>
</comment>
<dbReference type="GO" id="GO:0033306">
    <property type="term" value="P:phytol metabolic process"/>
    <property type="evidence" value="ECO:0007669"/>
    <property type="project" value="TreeGrafter"/>
</dbReference>
<evidence type="ECO:0000256" key="11">
    <source>
        <dbReference type="ARBA" id="ARBA00037124"/>
    </source>
</evidence>
<evidence type="ECO:0000256" key="2">
    <source>
        <dbReference type="ARBA" id="ARBA00005189"/>
    </source>
</evidence>
<evidence type="ECO:0000313" key="21">
    <source>
        <dbReference type="EMBL" id="TMW56098.1"/>
    </source>
</evidence>
<keyword evidence="9" id="KW-0576">Peroxisome</keyword>
<keyword evidence="5" id="KW-0276">Fatty acid metabolism</keyword>
<dbReference type="GO" id="GO:0006633">
    <property type="term" value="P:fatty acid biosynthetic process"/>
    <property type="evidence" value="ECO:0007669"/>
    <property type="project" value="UniProtKB-KW"/>
</dbReference>
<dbReference type="GO" id="GO:0019166">
    <property type="term" value="F:trans-2-enoyl-CoA reductase (NADPH) activity"/>
    <property type="evidence" value="ECO:0007669"/>
    <property type="project" value="UniProtKB-EC"/>
</dbReference>
<keyword evidence="7" id="KW-0560">Oxidoreductase</keyword>
<evidence type="ECO:0000256" key="3">
    <source>
        <dbReference type="ARBA" id="ARBA00022516"/>
    </source>
</evidence>
<evidence type="ECO:0000256" key="6">
    <source>
        <dbReference type="ARBA" id="ARBA00022857"/>
    </source>
</evidence>